<dbReference type="Pfam" id="PF00075">
    <property type="entry name" value="RNase_H"/>
    <property type="match status" value="1"/>
</dbReference>
<dbReference type="OrthoDB" id="9395371at2759"/>
<feature type="non-terminal residue" evidence="8">
    <location>
        <position position="1"/>
    </location>
</feature>
<dbReference type="PROSITE" id="PS50879">
    <property type="entry name" value="RNASE_H_1"/>
    <property type="match status" value="1"/>
</dbReference>
<dbReference type="PANTHER" id="PTHR41694:SF3">
    <property type="entry name" value="RNA-DIRECTED DNA POLYMERASE-RELATED"/>
    <property type="match status" value="1"/>
</dbReference>
<reference evidence="8" key="1">
    <citation type="submission" date="2019-09" db="EMBL/GenBank/DDBJ databases">
        <title>Bird 10,000 Genomes (B10K) Project - Family phase.</title>
        <authorList>
            <person name="Zhang G."/>
        </authorList>
    </citation>
    <scope>NUCLEOTIDE SEQUENCE</scope>
    <source>
        <strain evidence="8">B10K-DU-024-03</strain>
        <tissue evidence="8">Muscle</tissue>
    </source>
</reference>
<keyword evidence="4" id="KW-0255">Endonuclease</keyword>
<dbReference type="Gene3D" id="3.30.420.10">
    <property type="entry name" value="Ribonuclease H-like superfamily/Ribonuclease H"/>
    <property type="match status" value="1"/>
</dbReference>
<dbReference type="PANTHER" id="PTHR41694">
    <property type="entry name" value="ENDOGENOUS RETROVIRUS GROUP K MEMBER POL PROTEIN"/>
    <property type="match status" value="1"/>
</dbReference>
<name>A0A851Z8E2_9AVES</name>
<keyword evidence="5" id="KW-0378">Hydrolase</keyword>
<keyword evidence="9" id="KW-1185">Reference proteome</keyword>
<evidence type="ECO:0000256" key="6">
    <source>
        <dbReference type="ARBA" id="ARBA00022918"/>
    </source>
</evidence>
<organism evidence="8 9">
    <name type="scientific">Halcyon senegalensis</name>
    <dbReference type="NCBI Taxonomy" id="342381"/>
    <lineage>
        <taxon>Eukaryota</taxon>
        <taxon>Metazoa</taxon>
        <taxon>Chordata</taxon>
        <taxon>Craniata</taxon>
        <taxon>Vertebrata</taxon>
        <taxon>Euteleostomi</taxon>
        <taxon>Archelosauria</taxon>
        <taxon>Archosauria</taxon>
        <taxon>Dinosauria</taxon>
        <taxon>Saurischia</taxon>
        <taxon>Theropoda</taxon>
        <taxon>Coelurosauria</taxon>
        <taxon>Aves</taxon>
        <taxon>Neognathae</taxon>
        <taxon>Neoaves</taxon>
        <taxon>Telluraves</taxon>
        <taxon>Coraciimorphae</taxon>
        <taxon>Coraciiformes</taxon>
        <taxon>Alcedinidae</taxon>
        <taxon>Halcyon</taxon>
    </lineage>
</organism>
<feature type="domain" description="RNase H type-1" evidence="7">
    <location>
        <begin position="16"/>
        <end position="112"/>
    </location>
</feature>
<evidence type="ECO:0000256" key="2">
    <source>
        <dbReference type="ARBA" id="ARBA00022695"/>
    </source>
</evidence>
<evidence type="ECO:0000256" key="5">
    <source>
        <dbReference type="ARBA" id="ARBA00022801"/>
    </source>
</evidence>
<evidence type="ECO:0000256" key="4">
    <source>
        <dbReference type="ARBA" id="ARBA00022759"/>
    </source>
</evidence>
<dbReference type="Proteomes" id="UP000648918">
    <property type="component" value="Unassembled WGS sequence"/>
</dbReference>
<keyword evidence="1" id="KW-0808">Transferase</keyword>
<keyword evidence="2" id="KW-0548">Nucleotidyltransferase</keyword>
<dbReference type="AlphaFoldDB" id="A0A851Z8E2"/>
<dbReference type="InterPro" id="IPR002156">
    <property type="entry name" value="RNaseH_domain"/>
</dbReference>
<dbReference type="GO" id="GO:0003964">
    <property type="term" value="F:RNA-directed DNA polymerase activity"/>
    <property type="evidence" value="ECO:0007669"/>
    <property type="project" value="UniProtKB-KW"/>
</dbReference>
<keyword evidence="6" id="KW-0695">RNA-directed DNA polymerase</keyword>
<keyword evidence="3" id="KW-0540">Nuclease</keyword>
<dbReference type="InterPro" id="IPR012337">
    <property type="entry name" value="RNaseH-like_sf"/>
</dbReference>
<feature type="non-terminal residue" evidence="8">
    <location>
        <position position="112"/>
    </location>
</feature>
<accession>A0A851Z8E2</accession>
<comment type="caution">
    <text evidence="8">The sequence shown here is derived from an EMBL/GenBank/DDBJ whole genome shotgun (WGS) entry which is preliminary data.</text>
</comment>
<dbReference type="SUPFAM" id="SSF53098">
    <property type="entry name" value="Ribonuclease H-like"/>
    <property type="match status" value="1"/>
</dbReference>
<dbReference type="GO" id="GO:0035613">
    <property type="term" value="F:RNA stem-loop binding"/>
    <property type="evidence" value="ECO:0007669"/>
    <property type="project" value="TreeGrafter"/>
</dbReference>
<evidence type="ECO:0000313" key="9">
    <source>
        <dbReference type="Proteomes" id="UP000648918"/>
    </source>
</evidence>
<proteinExistence type="predicted"/>
<dbReference type="EMBL" id="WBNJ01001283">
    <property type="protein sequence ID" value="NXD88567.1"/>
    <property type="molecule type" value="Genomic_DNA"/>
</dbReference>
<evidence type="ECO:0000259" key="7">
    <source>
        <dbReference type="PROSITE" id="PS50879"/>
    </source>
</evidence>
<dbReference type="GO" id="GO:0004523">
    <property type="term" value="F:RNA-DNA hybrid ribonuclease activity"/>
    <property type="evidence" value="ECO:0007669"/>
    <property type="project" value="InterPro"/>
</dbReference>
<evidence type="ECO:0000256" key="3">
    <source>
        <dbReference type="ARBA" id="ARBA00022722"/>
    </source>
</evidence>
<sequence length="112" mass="12389">LAGHCFETSPIRSESPVAGLTVFTDASKNSSRAAITWKEGESWQDHVIPGGLGDSLQTLELRAVVWVFVQWPDTPLNVVSDSLYVVGVVRRIERAVLKELNNHVLSQLFCEL</sequence>
<gene>
    <name evidence="8" type="primary">Hervk_0</name>
    <name evidence="8" type="ORF">HALSEN_R15702</name>
</gene>
<evidence type="ECO:0000256" key="1">
    <source>
        <dbReference type="ARBA" id="ARBA00022679"/>
    </source>
</evidence>
<dbReference type="InterPro" id="IPR036397">
    <property type="entry name" value="RNaseH_sf"/>
</dbReference>
<protein>
    <submittedName>
        <fullName evidence="8">PO113 protein</fullName>
    </submittedName>
</protein>
<evidence type="ECO:0000313" key="8">
    <source>
        <dbReference type="EMBL" id="NXD88567.1"/>
    </source>
</evidence>